<keyword evidence="9" id="KW-0479">Metal-binding</keyword>
<accession>A0ABZ2LA40</accession>
<dbReference type="InterPro" id="IPR004383">
    <property type="entry name" value="rRNA_lsu_MTrfase_RlmN/Cfr"/>
</dbReference>
<dbReference type="Proteomes" id="UP001374803">
    <property type="component" value="Chromosome"/>
</dbReference>
<gene>
    <name evidence="14" type="ORF">LVJ94_11165</name>
</gene>
<proteinExistence type="inferred from homology"/>
<comment type="cofactor">
    <cofactor evidence="1">
        <name>[4Fe-4S] cluster</name>
        <dbReference type="ChEBI" id="CHEBI:49883"/>
    </cofactor>
</comment>
<keyword evidence="6" id="KW-0489">Methyltransferase</keyword>
<dbReference type="SFLD" id="SFLDG01062">
    <property type="entry name" value="methyltransferase_(Class_A)"/>
    <property type="match status" value="1"/>
</dbReference>
<dbReference type="SFLD" id="SFLDF00275">
    <property type="entry name" value="adenosine_C2_methyltransferase"/>
    <property type="match status" value="1"/>
</dbReference>
<evidence type="ECO:0000256" key="5">
    <source>
        <dbReference type="ARBA" id="ARBA00022490"/>
    </source>
</evidence>
<dbReference type="InterPro" id="IPR006638">
    <property type="entry name" value="Elp3/MiaA/NifB-like_rSAM"/>
</dbReference>
<keyword evidence="11" id="KW-0411">Iron-sulfur</keyword>
<dbReference type="CDD" id="cd01335">
    <property type="entry name" value="Radical_SAM"/>
    <property type="match status" value="1"/>
</dbReference>
<comment type="subcellular location">
    <subcellularLocation>
        <location evidence="2">Cytoplasm</location>
    </subcellularLocation>
</comment>
<keyword evidence="8" id="KW-0949">S-adenosyl-L-methionine</keyword>
<dbReference type="Pfam" id="PF04055">
    <property type="entry name" value="Radical_SAM"/>
    <property type="match status" value="1"/>
</dbReference>
<evidence type="ECO:0000259" key="13">
    <source>
        <dbReference type="PROSITE" id="PS51918"/>
    </source>
</evidence>
<keyword evidence="4" id="KW-0004">4Fe-4S</keyword>
<evidence type="ECO:0000256" key="2">
    <source>
        <dbReference type="ARBA" id="ARBA00004496"/>
    </source>
</evidence>
<evidence type="ECO:0000256" key="12">
    <source>
        <dbReference type="ARBA" id="ARBA00023157"/>
    </source>
</evidence>
<sequence length="352" mass="38878">MLALQGLTPVALAESLAISLAEARKIVSAVHRDRDLGVPLAEVRRVSMEAVRTHGHVPALALVREESSRLDPFRKLLLRRANMDDSKDELFETVRIPLERPGRFSVCVSSQVGCALACTFCATGRLGLRRNLESWEIVEQVRWVRRGLGPGERVHGVVFQGMGEPMANLDRVIEAIRVLCDPSAQAIDARAITVCTSGLPTGIRRLARELPKVRLGLSLGSAIPEARRRLMPIDDSFSLDAVLDAAIEHARTTGLSPMWAMTLLHGVNDGEEHAQALAHRVLDFAQRSGVRPRLSILAYNRIDEDDDPFTRTPIEREDRFREILRQRGVFTHKRYSGGSDVGAACGQLAARP</sequence>
<dbReference type="SMART" id="SM00729">
    <property type="entry name" value="Elp3"/>
    <property type="match status" value="1"/>
</dbReference>
<evidence type="ECO:0000256" key="9">
    <source>
        <dbReference type="ARBA" id="ARBA00022723"/>
    </source>
</evidence>
<dbReference type="SFLD" id="SFLDS00029">
    <property type="entry name" value="Radical_SAM"/>
    <property type="match status" value="1"/>
</dbReference>
<evidence type="ECO:0000256" key="7">
    <source>
        <dbReference type="ARBA" id="ARBA00022679"/>
    </source>
</evidence>
<evidence type="ECO:0000256" key="1">
    <source>
        <dbReference type="ARBA" id="ARBA00001966"/>
    </source>
</evidence>
<evidence type="ECO:0000256" key="6">
    <source>
        <dbReference type="ARBA" id="ARBA00022603"/>
    </source>
</evidence>
<reference evidence="14" key="1">
    <citation type="submission" date="2021-12" db="EMBL/GenBank/DDBJ databases">
        <title>Discovery of the Pendulisporaceae a myxobacterial family with distinct sporulation behavior and unique specialized metabolism.</title>
        <authorList>
            <person name="Garcia R."/>
            <person name="Popoff A."/>
            <person name="Bader C.D."/>
            <person name="Loehr J."/>
            <person name="Walesch S."/>
            <person name="Walt C."/>
            <person name="Boldt J."/>
            <person name="Bunk B."/>
            <person name="Haeckl F.J.F.P.J."/>
            <person name="Gunesch A.P."/>
            <person name="Birkelbach J."/>
            <person name="Nuebel U."/>
            <person name="Pietschmann T."/>
            <person name="Bach T."/>
            <person name="Mueller R."/>
        </authorList>
    </citation>
    <scope>NUCLEOTIDE SEQUENCE</scope>
    <source>
        <strain evidence="14">MSr11367</strain>
    </source>
</reference>
<dbReference type="InterPro" id="IPR007197">
    <property type="entry name" value="rSAM"/>
</dbReference>
<protein>
    <submittedName>
        <fullName evidence="14">Radical SAM protein</fullName>
    </submittedName>
</protein>
<evidence type="ECO:0000256" key="3">
    <source>
        <dbReference type="ARBA" id="ARBA00007544"/>
    </source>
</evidence>
<keyword evidence="7" id="KW-0808">Transferase</keyword>
<keyword evidence="12" id="KW-1015">Disulfide bond</keyword>
<evidence type="ECO:0000256" key="11">
    <source>
        <dbReference type="ARBA" id="ARBA00023014"/>
    </source>
</evidence>
<evidence type="ECO:0000256" key="10">
    <source>
        <dbReference type="ARBA" id="ARBA00023004"/>
    </source>
</evidence>
<dbReference type="RefSeq" id="WP_394837457.1">
    <property type="nucleotide sequence ID" value="NZ_CP089929.1"/>
</dbReference>
<dbReference type="SUPFAM" id="SSF102114">
    <property type="entry name" value="Radical SAM enzymes"/>
    <property type="match status" value="1"/>
</dbReference>
<comment type="similarity">
    <text evidence="3">Belongs to the radical SAM superfamily. RlmN family.</text>
</comment>
<evidence type="ECO:0000313" key="15">
    <source>
        <dbReference type="Proteomes" id="UP001374803"/>
    </source>
</evidence>
<evidence type="ECO:0000256" key="4">
    <source>
        <dbReference type="ARBA" id="ARBA00022485"/>
    </source>
</evidence>
<organism evidence="14 15">
    <name type="scientific">Pendulispora rubella</name>
    <dbReference type="NCBI Taxonomy" id="2741070"/>
    <lineage>
        <taxon>Bacteria</taxon>
        <taxon>Pseudomonadati</taxon>
        <taxon>Myxococcota</taxon>
        <taxon>Myxococcia</taxon>
        <taxon>Myxococcales</taxon>
        <taxon>Sorangiineae</taxon>
        <taxon>Pendulisporaceae</taxon>
        <taxon>Pendulispora</taxon>
    </lineage>
</organism>
<dbReference type="PANTHER" id="PTHR30544:SF5">
    <property type="entry name" value="RADICAL SAM CORE DOMAIN-CONTAINING PROTEIN"/>
    <property type="match status" value="1"/>
</dbReference>
<dbReference type="EMBL" id="CP089983">
    <property type="protein sequence ID" value="WXB07791.1"/>
    <property type="molecule type" value="Genomic_DNA"/>
</dbReference>
<dbReference type="PIRSF" id="PIRSF006004">
    <property type="entry name" value="CHP00048"/>
    <property type="match status" value="1"/>
</dbReference>
<dbReference type="InterPro" id="IPR013785">
    <property type="entry name" value="Aldolase_TIM"/>
</dbReference>
<keyword evidence="10" id="KW-0408">Iron</keyword>
<dbReference type="InterPro" id="IPR058240">
    <property type="entry name" value="rSAM_sf"/>
</dbReference>
<evidence type="ECO:0000313" key="14">
    <source>
        <dbReference type="EMBL" id="WXB07791.1"/>
    </source>
</evidence>
<dbReference type="PANTHER" id="PTHR30544">
    <property type="entry name" value="23S RRNA METHYLTRANSFERASE"/>
    <property type="match status" value="1"/>
</dbReference>
<dbReference type="Gene3D" id="3.20.20.70">
    <property type="entry name" value="Aldolase class I"/>
    <property type="match status" value="1"/>
</dbReference>
<evidence type="ECO:0000256" key="8">
    <source>
        <dbReference type="ARBA" id="ARBA00022691"/>
    </source>
</evidence>
<keyword evidence="15" id="KW-1185">Reference proteome</keyword>
<dbReference type="InterPro" id="IPR040072">
    <property type="entry name" value="Methyltransferase_A"/>
</dbReference>
<feature type="domain" description="Radical SAM core" evidence="13">
    <location>
        <begin position="100"/>
        <end position="330"/>
    </location>
</feature>
<name>A0ABZ2LA40_9BACT</name>
<dbReference type="PROSITE" id="PS51918">
    <property type="entry name" value="RADICAL_SAM"/>
    <property type="match status" value="1"/>
</dbReference>
<keyword evidence="5" id="KW-0963">Cytoplasm</keyword>